<keyword evidence="1" id="KW-0732">Signal</keyword>
<evidence type="ECO:0000313" key="3">
    <source>
        <dbReference type="Proteomes" id="UP000569732"/>
    </source>
</evidence>
<comment type="caution">
    <text evidence="2">The sequence shown here is derived from an EMBL/GenBank/DDBJ whole genome shotgun (WGS) entry which is preliminary data.</text>
</comment>
<proteinExistence type="predicted"/>
<feature type="chain" id="PRO_5033039311" description="Solute-binding protein family 3/N-terminal domain-containing protein" evidence="1">
    <location>
        <begin position="26"/>
        <end position="235"/>
    </location>
</feature>
<keyword evidence="3" id="KW-1185">Reference proteome</keyword>
<name>A0A853I2X2_9GAMM</name>
<feature type="signal peptide" evidence="1">
    <location>
        <begin position="1"/>
        <end position="25"/>
    </location>
</feature>
<evidence type="ECO:0000256" key="1">
    <source>
        <dbReference type="SAM" id="SignalP"/>
    </source>
</evidence>
<dbReference type="Gene3D" id="3.40.190.10">
    <property type="entry name" value="Periplasmic binding protein-like II"/>
    <property type="match status" value="2"/>
</dbReference>
<reference evidence="2 3" key="1">
    <citation type="submission" date="2020-07" db="EMBL/GenBank/DDBJ databases">
        <title>Endozoicomonas sp. nov., isolated from sediment.</title>
        <authorList>
            <person name="Gu T."/>
        </authorList>
    </citation>
    <scope>NUCLEOTIDE SEQUENCE [LARGE SCALE GENOMIC DNA]</scope>
    <source>
        <strain evidence="2 3">SM1973</strain>
    </source>
</reference>
<evidence type="ECO:0008006" key="4">
    <source>
        <dbReference type="Google" id="ProtNLM"/>
    </source>
</evidence>
<dbReference type="AlphaFoldDB" id="A0A853I2X2"/>
<evidence type="ECO:0000313" key="2">
    <source>
        <dbReference type="EMBL" id="NYZ65058.1"/>
    </source>
</evidence>
<accession>A0A853I2X2</accession>
<organism evidence="2 3">
    <name type="scientific">Spartinivicinus marinus</name>
    <dbReference type="NCBI Taxonomy" id="2994442"/>
    <lineage>
        <taxon>Bacteria</taxon>
        <taxon>Pseudomonadati</taxon>
        <taxon>Pseudomonadota</taxon>
        <taxon>Gammaproteobacteria</taxon>
        <taxon>Oceanospirillales</taxon>
        <taxon>Zooshikellaceae</taxon>
        <taxon>Spartinivicinus</taxon>
    </lineage>
</organism>
<dbReference type="EMBL" id="JACCKB010000003">
    <property type="protein sequence ID" value="NYZ65058.1"/>
    <property type="molecule type" value="Genomic_DNA"/>
</dbReference>
<dbReference type="SUPFAM" id="SSF53850">
    <property type="entry name" value="Periplasmic binding protein-like II"/>
    <property type="match status" value="1"/>
</dbReference>
<sequence>MYGQRFSYCLVSFLFLTSMSWCTSAQLTIATLADKDLTHVRVMEKILTDAYGLLNIPIELKIMPNKRSLLASNSGRVDGEAGRIAGMEKEYPNLIMVPEFLYSLNVLVYSKHHNFKVDGWESLRPYRIGVLRGAKYAEIGSKGMDTLIVSYGTQLFQALDAGRIDVAVLHESGNLSLSGVKGVNVLQPPLQKIIIYHYLHKKHQSLVPKVNCAIRKVKNKKLLPYCTQLLGVGEQ</sequence>
<gene>
    <name evidence="2" type="ORF">H0A36_03490</name>
</gene>
<dbReference type="RefSeq" id="WP_180567087.1">
    <property type="nucleotide sequence ID" value="NZ_JACCKB010000003.1"/>
</dbReference>
<protein>
    <recommendedName>
        <fullName evidence="4">Solute-binding protein family 3/N-terminal domain-containing protein</fullName>
    </recommendedName>
</protein>
<dbReference type="Proteomes" id="UP000569732">
    <property type="component" value="Unassembled WGS sequence"/>
</dbReference>